<dbReference type="Proteomes" id="UP000308652">
    <property type="component" value="Unassembled WGS sequence"/>
</dbReference>
<reference evidence="2 3" key="1">
    <citation type="journal article" date="2019" name="Nat. Ecol. Evol.">
        <title>Megaphylogeny resolves global patterns of mushroom evolution.</title>
        <authorList>
            <person name="Varga T."/>
            <person name="Krizsan K."/>
            <person name="Foldi C."/>
            <person name="Dima B."/>
            <person name="Sanchez-Garcia M."/>
            <person name="Sanchez-Ramirez S."/>
            <person name="Szollosi G.J."/>
            <person name="Szarkandi J.G."/>
            <person name="Papp V."/>
            <person name="Albert L."/>
            <person name="Andreopoulos W."/>
            <person name="Angelini C."/>
            <person name="Antonin V."/>
            <person name="Barry K.W."/>
            <person name="Bougher N.L."/>
            <person name="Buchanan P."/>
            <person name="Buyck B."/>
            <person name="Bense V."/>
            <person name="Catcheside P."/>
            <person name="Chovatia M."/>
            <person name="Cooper J."/>
            <person name="Damon W."/>
            <person name="Desjardin D."/>
            <person name="Finy P."/>
            <person name="Geml J."/>
            <person name="Haridas S."/>
            <person name="Hughes K."/>
            <person name="Justo A."/>
            <person name="Karasinski D."/>
            <person name="Kautmanova I."/>
            <person name="Kiss B."/>
            <person name="Kocsube S."/>
            <person name="Kotiranta H."/>
            <person name="LaButti K.M."/>
            <person name="Lechner B.E."/>
            <person name="Liimatainen K."/>
            <person name="Lipzen A."/>
            <person name="Lukacs Z."/>
            <person name="Mihaltcheva S."/>
            <person name="Morgado L.N."/>
            <person name="Niskanen T."/>
            <person name="Noordeloos M.E."/>
            <person name="Ohm R.A."/>
            <person name="Ortiz-Santana B."/>
            <person name="Ovrebo C."/>
            <person name="Racz N."/>
            <person name="Riley R."/>
            <person name="Savchenko A."/>
            <person name="Shiryaev A."/>
            <person name="Soop K."/>
            <person name="Spirin V."/>
            <person name="Szebenyi C."/>
            <person name="Tomsovsky M."/>
            <person name="Tulloss R.E."/>
            <person name="Uehling J."/>
            <person name="Grigoriev I.V."/>
            <person name="Vagvolgyi C."/>
            <person name="Papp T."/>
            <person name="Martin F.M."/>
            <person name="Miettinen O."/>
            <person name="Hibbett D.S."/>
            <person name="Nagy L.G."/>
        </authorList>
    </citation>
    <scope>NUCLEOTIDE SEQUENCE [LARGE SCALE GENOMIC DNA]</scope>
    <source>
        <strain evidence="2 3">CBS 166.37</strain>
    </source>
</reference>
<feature type="compositionally biased region" description="Polar residues" evidence="1">
    <location>
        <begin position="197"/>
        <end position="207"/>
    </location>
</feature>
<sequence>MLRKIFNSSVTRGLVNEEGLPIIDISEPISASEPKEYDGPVVLPDDPLIPLQALPSVVKERLRQQRDRILDMLEEEERQEQKREEQEEQMKKEETLRKRKDAAANEKERMNTAKELQKKMGKALLRNMQKAKEEEDKGIKKSEAAALERKMERSKADSSKKKSVAFADAPSESLARPESPPKTESIDRGDVILARLRSSNRPTLLSKTQDRLPMKMSVVERVPGGQPTVPSTVNDRDSDDESEPPSPRDDDDDEATMSSLPTETHDSDEELQEDVELEQDEVDFNFAQHQREIALEYHRKRNQVGKDVAAAMMSHSHSGDEEEKDRSLDVPTSEPFKPSISQFKVNRIASAYNTTVPGPSASTSLGETVLPAGSTRTIQRAICTGKLDADNKLVGTDADSASEDENEGMQEVLDLLRKGEVYNIGPDGELVSVPSRVGPWASPTEAEVAAAIAPSALEAPPLPTPLLPLNKLKTSKFKVSRAQAGRPASSSNSSSRPDTPISYDQRSSPKLESPPTAPTVMERKPPSGPVNNIANGNPASPFPMIVDSPSFPEAGSRISPKPPTVISSPSFPPQPSLRRHERPPTVVSLTVRESNNTSRPPPFANTESDGQPKRVSRFKESRG</sequence>
<feature type="compositionally biased region" description="Polar residues" evidence="1">
    <location>
        <begin position="587"/>
        <end position="598"/>
    </location>
</feature>
<protein>
    <recommendedName>
        <fullName evidence="4">DUF3835 domain-containing protein</fullName>
    </recommendedName>
</protein>
<evidence type="ECO:0000313" key="2">
    <source>
        <dbReference type="EMBL" id="TFK42330.1"/>
    </source>
</evidence>
<feature type="compositionally biased region" description="Basic and acidic residues" evidence="1">
    <location>
        <begin position="179"/>
        <end position="190"/>
    </location>
</feature>
<accession>A0A5C3MAR0</accession>
<feature type="compositionally biased region" description="Acidic residues" evidence="1">
    <location>
        <begin position="237"/>
        <end position="255"/>
    </location>
</feature>
<dbReference type="OrthoDB" id="21413at2759"/>
<name>A0A5C3MAR0_9AGAR</name>
<feature type="compositionally biased region" description="Basic and acidic residues" evidence="1">
    <location>
        <begin position="79"/>
        <end position="118"/>
    </location>
</feature>
<gene>
    <name evidence="2" type="ORF">BDQ12DRAFT_270495</name>
</gene>
<evidence type="ECO:0000313" key="3">
    <source>
        <dbReference type="Proteomes" id="UP000308652"/>
    </source>
</evidence>
<proteinExistence type="predicted"/>
<feature type="region of interest" description="Disordered" evidence="1">
    <location>
        <begin position="477"/>
        <end position="623"/>
    </location>
</feature>
<feature type="compositionally biased region" description="Polar residues" evidence="1">
    <location>
        <begin position="529"/>
        <end position="538"/>
    </location>
</feature>
<keyword evidence="3" id="KW-1185">Reference proteome</keyword>
<dbReference type="STRING" id="68775.A0A5C3MAR0"/>
<feature type="compositionally biased region" description="Acidic residues" evidence="1">
    <location>
        <begin position="266"/>
        <end position="280"/>
    </location>
</feature>
<organism evidence="2 3">
    <name type="scientific">Crucibulum laeve</name>
    <dbReference type="NCBI Taxonomy" id="68775"/>
    <lineage>
        <taxon>Eukaryota</taxon>
        <taxon>Fungi</taxon>
        <taxon>Dikarya</taxon>
        <taxon>Basidiomycota</taxon>
        <taxon>Agaricomycotina</taxon>
        <taxon>Agaricomycetes</taxon>
        <taxon>Agaricomycetidae</taxon>
        <taxon>Agaricales</taxon>
        <taxon>Agaricineae</taxon>
        <taxon>Nidulariaceae</taxon>
        <taxon>Crucibulum</taxon>
    </lineage>
</organism>
<feature type="region of interest" description="Disordered" evidence="1">
    <location>
        <begin position="73"/>
        <end position="280"/>
    </location>
</feature>
<feature type="compositionally biased region" description="Basic and acidic residues" evidence="1">
    <location>
        <begin position="130"/>
        <end position="160"/>
    </location>
</feature>
<evidence type="ECO:0008006" key="4">
    <source>
        <dbReference type="Google" id="ProtNLM"/>
    </source>
</evidence>
<dbReference type="EMBL" id="ML213592">
    <property type="protein sequence ID" value="TFK42330.1"/>
    <property type="molecule type" value="Genomic_DNA"/>
</dbReference>
<evidence type="ECO:0000256" key="1">
    <source>
        <dbReference type="SAM" id="MobiDB-lite"/>
    </source>
</evidence>
<feature type="region of interest" description="Disordered" evidence="1">
    <location>
        <begin position="312"/>
        <end position="338"/>
    </location>
</feature>
<dbReference type="AlphaFoldDB" id="A0A5C3MAR0"/>